<dbReference type="Proteomes" id="UP000236291">
    <property type="component" value="Unassembled WGS sequence"/>
</dbReference>
<feature type="non-terminal residue" evidence="2">
    <location>
        <position position="1"/>
    </location>
</feature>
<dbReference type="GO" id="GO:0003723">
    <property type="term" value="F:RNA binding"/>
    <property type="evidence" value="ECO:0007669"/>
    <property type="project" value="TreeGrafter"/>
</dbReference>
<feature type="compositionally biased region" description="Pro residues" evidence="1">
    <location>
        <begin position="272"/>
        <end position="290"/>
    </location>
</feature>
<dbReference type="STRING" id="57577.A0A2K3LTR3"/>
<dbReference type="GO" id="GO:0036396">
    <property type="term" value="C:RNA N6-methyladenosine methyltransferase complex"/>
    <property type="evidence" value="ECO:0007669"/>
    <property type="project" value="TreeGrafter"/>
</dbReference>
<reference evidence="2 3" key="2">
    <citation type="journal article" date="2017" name="Front. Plant Sci.">
        <title>Gene Classification and Mining of Molecular Markers Useful in Red Clover (Trifolium pratense) Breeding.</title>
        <authorList>
            <person name="Istvanek J."/>
            <person name="Dluhosova J."/>
            <person name="Dluhos P."/>
            <person name="Patkova L."/>
            <person name="Nedelnik J."/>
            <person name="Repkova J."/>
        </authorList>
    </citation>
    <scope>NUCLEOTIDE SEQUENCE [LARGE SCALE GENOMIC DNA]</scope>
    <source>
        <strain evidence="3">cv. Tatra</strain>
        <tissue evidence="2">Young leaves</tissue>
    </source>
</reference>
<dbReference type="EMBL" id="ASHM01040920">
    <property type="protein sequence ID" value="PNX81931.1"/>
    <property type="molecule type" value="Genomic_DNA"/>
</dbReference>
<evidence type="ECO:0000256" key="1">
    <source>
        <dbReference type="SAM" id="MobiDB-lite"/>
    </source>
</evidence>
<feature type="region of interest" description="Disordered" evidence="1">
    <location>
        <begin position="261"/>
        <end position="290"/>
    </location>
</feature>
<protein>
    <submittedName>
        <fullName evidence="2">Embryo defective 2016 protein</fullName>
    </submittedName>
</protein>
<dbReference type="PANTHER" id="PTHR23185">
    <property type="entry name" value="PROTEIN VIRILIZER HOMOLOG"/>
    <property type="match status" value="1"/>
</dbReference>
<feature type="region of interest" description="Disordered" evidence="1">
    <location>
        <begin position="70"/>
        <end position="197"/>
    </location>
</feature>
<reference evidence="2 3" key="1">
    <citation type="journal article" date="2014" name="Am. J. Bot.">
        <title>Genome assembly and annotation for red clover (Trifolium pratense; Fabaceae).</title>
        <authorList>
            <person name="Istvanek J."/>
            <person name="Jaros M."/>
            <person name="Krenek A."/>
            <person name="Repkova J."/>
        </authorList>
    </citation>
    <scope>NUCLEOTIDE SEQUENCE [LARGE SCALE GENOMIC DNA]</scope>
    <source>
        <strain evidence="3">cv. Tatra</strain>
        <tissue evidence="2">Young leaves</tissue>
    </source>
</reference>
<feature type="compositionally biased region" description="Polar residues" evidence="1">
    <location>
        <begin position="96"/>
        <end position="109"/>
    </location>
</feature>
<feature type="compositionally biased region" description="Polar residues" evidence="1">
    <location>
        <begin position="121"/>
        <end position="139"/>
    </location>
</feature>
<feature type="compositionally biased region" description="Polar residues" evidence="1">
    <location>
        <begin position="149"/>
        <end position="158"/>
    </location>
</feature>
<dbReference type="PANTHER" id="PTHR23185:SF0">
    <property type="entry name" value="PROTEIN VIRILIZER HOMOLOG"/>
    <property type="match status" value="1"/>
</dbReference>
<accession>A0A2K3LTR3</accession>
<dbReference type="InterPro" id="IPR026736">
    <property type="entry name" value="Virilizer"/>
</dbReference>
<sequence length="414" mass="45380">EQSDDTRIVKISGGNDSATANNSYPVSVYNNPSATSMQLPIDSRIASQNFYLKNSPQHGSIATGSQGLYDPRFFPNQPPLPPMPPPPTVSPVISHGTDSVHGQSSSFVNSPAGARRPVTFQGPSDYSSPFNNGSTSFASSLPMPDSKYSRNSVSSPSGPNRFAPPLPPTPPPYASSPYNLPSVKTSVSQPAPYNQASIGNNELSQASIAPSGSRLSSYPPSMMSMGYNRPMTVYGNAPNQQQNDNQPSFLQSISVPQASFQSMHSVTQLQPLQPPQLSRPPQPPQLPRPPVQALQQLEQGMAIKSNVQVHELQMLQQSQVSSMQTYYQTQQHQFSHEQQQQQVQNSQQTGDAQPQEHSDVGIKLHEYFSSPEAIQSLLSDREKLCQLLEHHPKLMQMLQVIFLDIYFTDLMFAC</sequence>
<dbReference type="ExpressionAtlas" id="A0A2K3LTR3">
    <property type="expression patterns" value="baseline"/>
</dbReference>
<evidence type="ECO:0000313" key="3">
    <source>
        <dbReference type="Proteomes" id="UP000236291"/>
    </source>
</evidence>
<evidence type="ECO:0000313" key="2">
    <source>
        <dbReference type="EMBL" id="PNX81931.1"/>
    </source>
</evidence>
<feature type="compositionally biased region" description="Polar residues" evidence="1">
    <location>
        <begin position="182"/>
        <end position="197"/>
    </location>
</feature>
<feature type="region of interest" description="Disordered" evidence="1">
    <location>
        <begin position="1"/>
        <end position="23"/>
    </location>
</feature>
<proteinExistence type="predicted"/>
<feature type="compositionally biased region" description="Pro residues" evidence="1">
    <location>
        <begin position="76"/>
        <end position="89"/>
    </location>
</feature>
<feature type="region of interest" description="Disordered" evidence="1">
    <location>
        <begin position="328"/>
        <end position="357"/>
    </location>
</feature>
<feature type="compositionally biased region" description="Polar residues" evidence="1">
    <location>
        <begin position="14"/>
        <end position="23"/>
    </location>
</feature>
<dbReference type="AlphaFoldDB" id="A0A2K3LTR3"/>
<feature type="compositionally biased region" description="Low complexity" evidence="1">
    <location>
        <begin position="328"/>
        <end position="349"/>
    </location>
</feature>
<organism evidence="2 3">
    <name type="scientific">Trifolium pratense</name>
    <name type="common">Red clover</name>
    <dbReference type="NCBI Taxonomy" id="57577"/>
    <lineage>
        <taxon>Eukaryota</taxon>
        <taxon>Viridiplantae</taxon>
        <taxon>Streptophyta</taxon>
        <taxon>Embryophyta</taxon>
        <taxon>Tracheophyta</taxon>
        <taxon>Spermatophyta</taxon>
        <taxon>Magnoliopsida</taxon>
        <taxon>eudicotyledons</taxon>
        <taxon>Gunneridae</taxon>
        <taxon>Pentapetalae</taxon>
        <taxon>rosids</taxon>
        <taxon>fabids</taxon>
        <taxon>Fabales</taxon>
        <taxon>Fabaceae</taxon>
        <taxon>Papilionoideae</taxon>
        <taxon>50 kb inversion clade</taxon>
        <taxon>NPAAA clade</taxon>
        <taxon>Hologalegina</taxon>
        <taxon>IRL clade</taxon>
        <taxon>Trifolieae</taxon>
        <taxon>Trifolium</taxon>
    </lineage>
</organism>
<gene>
    <name evidence="2" type="ORF">L195_g037956</name>
</gene>
<feature type="compositionally biased region" description="Pro residues" evidence="1">
    <location>
        <begin position="162"/>
        <end position="174"/>
    </location>
</feature>
<comment type="caution">
    <text evidence="2">The sequence shown here is derived from an EMBL/GenBank/DDBJ whole genome shotgun (WGS) entry which is preliminary data.</text>
</comment>
<name>A0A2K3LTR3_TRIPR</name>